<protein>
    <submittedName>
        <fullName evidence="1">Uncharacterized protein</fullName>
    </submittedName>
</protein>
<organism evidence="1 2">
    <name type="scientific">Pteropus alecto</name>
    <name type="common">Black flying fox</name>
    <dbReference type="NCBI Taxonomy" id="9402"/>
    <lineage>
        <taxon>Eukaryota</taxon>
        <taxon>Metazoa</taxon>
        <taxon>Chordata</taxon>
        <taxon>Craniata</taxon>
        <taxon>Vertebrata</taxon>
        <taxon>Euteleostomi</taxon>
        <taxon>Mammalia</taxon>
        <taxon>Eutheria</taxon>
        <taxon>Laurasiatheria</taxon>
        <taxon>Chiroptera</taxon>
        <taxon>Yinpterochiroptera</taxon>
        <taxon>Pteropodoidea</taxon>
        <taxon>Pteropodidae</taxon>
        <taxon>Pteropodinae</taxon>
        <taxon>Pteropus</taxon>
    </lineage>
</organism>
<evidence type="ECO:0000313" key="1">
    <source>
        <dbReference type="EMBL" id="ELK02568.1"/>
    </source>
</evidence>
<keyword evidence="2" id="KW-1185">Reference proteome</keyword>
<evidence type="ECO:0000313" key="2">
    <source>
        <dbReference type="Proteomes" id="UP000010552"/>
    </source>
</evidence>
<gene>
    <name evidence="1" type="ORF">PAL_GLEAN10022476</name>
</gene>
<dbReference type="Proteomes" id="UP000010552">
    <property type="component" value="Unassembled WGS sequence"/>
</dbReference>
<dbReference type="InParanoid" id="L5JWA4"/>
<accession>L5JWA4</accession>
<sequence>MQFVESGDLALADLQACLEHAAHASLGLFAGEHVQEVDVGGLICDLKVLDAGITFVADIDHIGVRVIKGQPSSIALVHLLQGHRFLEVFWVLERQLLLAHAAEACDERLPIRQKDGPHGLGPFVTLLPLGLQDSLEEVSDALTLHVEQKSLWSRRGCHCGSS</sequence>
<dbReference type="AlphaFoldDB" id="L5JWA4"/>
<dbReference type="EMBL" id="KB031122">
    <property type="protein sequence ID" value="ELK02568.1"/>
    <property type="molecule type" value="Genomic_DNA"/>
</dbReference>
<reference evidence="2" key="1">
    <citation type="journal article" date="2013" name="Science">
        <title>Comparative analysis of bat genomes provides insight into the evolution of flight and immunity.</title>
        <authorList>
            <person name="Zhang G."/>
            <person name="Cowled C."/>
            <person name="Shi Z."/>
            <person name="Huang Z."/>
            <person name="Bishop-Lilly K.A."/>
            <person name="Fang X."/>
            <person name="Wynne J.W."/>
            <person name="Xiong Z."/>
            <person name="Baker M.L."/>
            <person name="Zhao W."/>
            <person name="Tachedjian M."/>
            <person name="Zhu Y."/>
            <person name="Zhou P."/>
            <person name="Jiang X."/>
            <person name="Ng J."/>
            <person name="Yang L."/>
            <person name="Wu L."/>
            <person name="Xiao J."/>
            <person name="Feng Y."/>
            <person name="Chen Y."/>
            <person name="Sun X."/>
            <person name="Zhang Y."/>
            <person name="Marsh G.A."/>
            <person name="Crameri G."/>
            <person name="Broder C.C."/>
            <person name="Frey K.G."/>
            <person name="Wang L.F."/>
            <person name="Wang J."/>
        </authorList>
    </citation>
    <scope>NUCLEOTIDE SEQUENCE [LARGE SCALE GENOMIC DNA]</scope>
</reference>
<name>L5JWA4_PTEAL</name>
<proteinExistence type="predicted"/>